<dbReference type="RefSeq" id="WP_310402537.1">
    <property type="nucleotide sequence ID" value="NZ_JAVDWW010000004.1"/>
</dbReference>
<proteinExistence type="predicted"/>
<organism evidence="1 2">
    <name type="scientific">Nocardia kruczakiae</name>
    <dbReference type="NCBI Taxonomy" id="261477"/>
    <lineage>
        <taxon>Bacteria</taxon>
        <taxon>Bacillati</taxon>
        <taxon>Actinomycetota</taxon>
        <taxon>Actinomycetes</taxon>
        <taxon>Mycobacteriales</taxon>
        <taxon>Nocardiaceae</taxon>
        <taxon>Nocardia</taxon>
    </lineage>
</organism>
<sequence>MTAAMAGATLAGIDREQIDRLLDLLLDGLRSGTERPDAATIVTERG</sequence>
<comment type="caution">
    <text evidence="1">The sequence shown here is derived from an EMBL/GenBank/DDBJ whole genome shotgun (WGS) entry which is preliminary data.</text>
</comment>
<evidence type="ECO:0000313" key="2">
    <source>
        <dbReference type="Proteomes" id="UP001251217"/>
    </source>
</evidence>
<evidence type="ECO:0000313" key="1">
    <source>
        <dbReference type="EMBL" id="MDR7169471.1"/>
    </source>
</evidence>
<dbReference type="Proteomes" id="UP001251217">
    <property type="component" value="Unassembled WGS sequence"/>
</dbReference>
<evidence type="ECO:0008006" key="3">
    <source>
        <dbReference type="Google" id="ProtNLM"/>
    </source>
</evidence>
<name>A0ABU1XFZ5_9NOCA</name>
<protein>
    <recommendedName>
        <fullName evidence="3">TetR family transcriptional regulator</fullName>
    </recommendedName>
</protein>
<keyword evidence="2" id="KW-1185">Reference proteome</keyword>
<dbReference type="EMBL" id="JAVDWW010000004">
    <property type="protein sequence ID" value="MDR7169471.1"/>
    <property type="molecule type" value="Genomic_DNA"/>
</dbReference>
<gene>
    <name evidence="1" type="ORF">J2W56_003212</name>
</gene>
<accession>A0ABU1XFZ5</accession>
<reference evidence="1 2" key="1">
    <citation type="submission" date="2023-07" db="EMBL/GenBank/DDBJ databases">
        <title>Sorghum-associated microbial communities from plants grown in Nebraska, USA.</title>
        <authorList>
            <person name="Schachtman D."/>
        </authorList>
    </citation>
    <scope>NUCLEOTIDE SEQUENCE [LARGE SCALE GENOMIC DNA]</scope>
    <source>
        <strain evidence="1 2">4272</strain>
    </source>
</reference>